<evidence type="ECO:0000259" key="4">
    <source>
        <dbReference type="Pfam" id="PF13802"/>
    </source>
</evidence>
<dbReference type="InterPro" id="IPR048395">
    <property type="entry name" value="Glyco_hydro_31_C"/>
</dbReference>
<dbReference type="InterPro" id="IPR000322">
    <property type="entry name" value="Glyco_hydro_31_TIM"/>
</dbReference>
<organism evidence="6 7">
    <name type="scientific">Microbispora hainanensis</name>
    <dbReference type="NCBI Taxonomy" id="568844"/>
    <lineage>
        <taxon>Bacteria</taxon>
        <taxon>Bacillati</taxon>
        <taxon>Actinomycetota</taxon>
        <taxon>Actinomycetes</taxon>
        <taxon>Streptosporangiales</taxon>
        <taxon>Streptosporangiaceae</taxon>
        <taxon>Microbispora</taxon>
    </lineage>
</organism>
<dbReference type="InterPro" id="IPR013780">
    <property type="entry name" value="Glyco_hydro_b"/>
</dbReference>
<protein>
    <submittedName>
        <fullName evidence="6">Alpha-xylosidase</fullName>
    </submittedName>
</protein>
<dbReference type="SUPFAM" id="SSF51445">
    <property type="entry name" value="(Trans)glycosidases"/>
    <property type="match status" value="1"/>
</dbReference>
<dbReference type="PANTHER" id="PTHR43863">
    <property type="entry name" value="HYDROLASE, PUTATIVE (AFU_ORTHOLOGUE AFUA_1G03140)-RELATED"/>
    <property type="match status" value="1"/>
</dbReference>
<dbReference type="Pfam" id="PF01055">
    <property type="entry name" value="Glyco_hydro_31_2nd"/>
    <property type="match status" value="1"/>
</dbReference>
<dbReference type="InterPro" id="IPR017853">
    <property type="entry name" value="GH"/>
</dbReference>
<evidence type="ECO:0000313" key="7">
    <source>
        <dbReference type="Proteomes" id="UP000316541"/>
    </source>
</evidence>
<dbReference type="Pfam" id="PF21365">
    <property type="entry name" value="Glyco_hydro_31_3rd"/>
    <property type="match status" value="1"/>
</dbReference>
<dbReference type="Gene3D" id="2.60.40.1180">
    <property type="entry name" value="Golgi alpha-mannosidase II"/>
    <property type="match status" value="1"/>
</dbReference>
<feature type="domain" description="Glycosyl hydrolase family 31 C-terminal" evidence="5">
    <location>
        <begin position="601"/>
        <end position="686"/>
    </location>
</feature>
<dbReference type="RefSeq" id="WP_142618169.1">
    <property type="nucleotide sequence ID" value="NZ_VIRM01000009.1"/>
</dbReference>
<evidence type="ECO:0000259" key="3">
    <source>
        <dbReference type="Pfam" id="PF01055"/>
    </source>
</evidence>
<dbReference type="Pfam" id="PF13802">
    <property type="entry name" value="Gal_mutarotas_2"/>
    <property type="match status" value="1"/>
</dbReference>
<dbReference type="InterPro" id="IPR025887">
    <property type="entry name" value="Glyco_hydro_31_N_dom"/>
</dbReference>
<dbReference type="InterPro" id="IPR011013">
    <property type="entry name" value="Gal_mutarotase_sf_dom"/>
</dbReference>
<evidence type="ECO:0000256" key="1">
    <source>
        <dbReference type="ARBA" id="ARBA00007806"/>
    </source>
</evidence>
<dbReference type="SUPFAM" id="SSF51011">
    <property type="entry name" value="Glycosyl hydrolase domain"/>
    <property type="match status" value="1"/>
</dbReference>
<dbReference type="PANTHER" id="PTHR43863:SF2">
    <property type="entry name" value="MALTASE-GLUCOAMYLASE"/>
    <property type="match status" value="1"/>
</dbReference>
<evidence type="ECO:0000313" key="6">
    <source>
        <dbReference type="EMBL" id="TQS21939.1"/>
    </source>
</evidence>
<dbReference type="EMBL" id="VIRM01000009">
    <property type="protein sequence ID" value="TQS21939.1"/>
    <property type="molecule type" value="Genomic_DNA"/>
</dbReference>
<feature type="domain" description="Glycoside hydrolase family 31 TIM barrel" evidence="3">
    <location>
        <begin position="279"/>
        <end position="593"/>
    </location>
</feature>
<comment type="caution">
    <text evidence="6">The sequence shown here is derived from an EMBL/GenBank/DDBJ whole genome shotgun (WGS) entry which is preliminary data.</text>
</comment>
<reference evidence="6 7" key="1">
    <citation type="submission" date="2019-07" db="EMBL/GenBank/DDBJ databases">
        <title>Microbispora hainanensis DSM 45428.</title>
        <authorList>
            <person name="Thawai C."/>
        </authorList>
    </citation>
    <scope>NUCLEOTIDE SEQUENCE [LARGE SCALE GENOMIC DNA]</scope>
    <source>
        <strain evidence="6 7">DSM 45428</strain>
    </source>
</reference>
<dbReference type="GO" id="GO:0030246">
    <property type="term" value="F:carbohydrate binding"/>
    <property type="evidence" value="ECO:0007669"/>
    <property type="project" value="InterPro"/>
</dbReference>
<dbReference type="Gene3D" id="3.20.20.80">
    <property type="entry name" value="Glycosidases"/>
    <property type="match status" value="1"/>
</dbReference>
<keyword evidence="2" id="KW-0326">Glycosidase</keyword>
<dbReference type="CDD" id="cd14752">
    <property type="entry name" value="GH31_N"/>
    <property type="match status" value="1"/>
</dbReference>
<gene>
    <name evidence="6" type="ORF">FLX08_10190</name>
</gene>
<dbReference type="AlphaFoldDB" id="A0A544YYV1"/>
<dbReference type="GO" id="GO:0005975">
    <property type="term" value="P:carbohydrate metabolic process"/>
    <property type="evidence" value="ECO:0007669"/>
    <property type="project" value="InterPro"/>
</dbReference>
<dbReference type="InterPro" id="IPR051816">
    <property type="entry name" value="Glycosyl_Hydrolase_31"/>
</dbReference>
<name>A0A544YYV1_9ACTN</name>
<comment type="similarity">
    <text evidence="1 2">Belongs to the glycosyl hydrolase 31 family.</text>
</comment>
<dbReference type="Proteomes" id="UP000316541">
    <property type="component" value="Unassembled WGS sequence"/>
</dbReference>
<dbReference type="Gene3D" id="2.60.40.1760">
    <property type="entry name" value="glycosyl hydrolase (family 31)"/>
    <property type="match status" value="1"/>
</dbReference>
<dbReference type="SUPFAM" id="SSF74650">
    <property type="entry name" value="Galactose mutarotase-like"/>
    <property type="match status" value="1"/>
</dbReference>
<dbReference type="CDD" id="cd06593">
    <property type="entry name" value="GH31_xylosidase_YicI"/>
    <property type="match status" value="1"/>
</dbReference>
<sequence>MPYRPPLIAREFFVADPPELPVREPGEEGLSALTSAEVVAFDGQGVTLKGSTSAEETLVVQITVAGEGVIRVRLSEDPDARTRSSRAISMVAPGEYGGAVVEASHSRVVVDAGSLRAEVRLNPWKLRFTDRAGRTLVEQDPGHPDISGRLRTLPFGRSTLDGAPVAYHDTFAAPADEAFGGFGESFTPLDKRGQRPLMWNFDAFGAESQRAYKNVPFYLSSRGYGICVDSGTPVEFDVCQSTHSAVQIIVPDDLIDYYVIAGPTPAEVLDRFDGLTCRPELPPKWAFGTWISSGFFRDSQERVLDRARKIRERGIPCDVLHLDCYWQADGHWSDLQWDPETFPDPAGMLATLKEQGFKVCLWMNSYISHLSPAFAEAAEKGYFLKRPGGETYVADTWHGSYPACGIVDFTNPEAVEWFKGLLRERLREGVAAFKTDFAEGVPADAVAFNGMTGTELHNVYALLFNDIVSDVTREVNGHGLVWARSSYLGGQRHSAQWSGDSDTTYPAMGSTIRGGLSHGLSGIPFWSHDAGGFSGTPSPDLYIRWSQFAALSPLVRFHGTTTREPWEFPPHAEQAAIEALRLRYRLMPYIYSAAVTAAETGAPILRALCVDYPDDPVAWQADLQYLLGTDLLVAPMTSADGTRKVYLPSGVWVDYWTGEAVDGGRYVTVSPPLDQIPLFVRHGSLIPVTEPGDTVADAPRVSLLAFGLPERESRTTIRDLDGDTTVTAVRDGDRLVVTAEGPKQIDGVEFVGPGAPVVINEKPPGERPCSE</sequence>
<dbReference type="GO" id="GO:0004553">
    <property type="term" value="F:hydrolase activity, hydrolyzing O-glycosyl compounds"/>
    <property type="evidence" value="ECO:0007669"/>
    <property type="project" value="InterPro"/>
</dbReference>
<evidence type="ECO:0000256" key="2">
    <source>
        <dbReference type="RuleBase" id="RU361185"/>
    </source>
</evidence>
<feature type="domain" description="Glycoside hydrolase family 31 N-terminal" evidence="4">
    <location>
        <begin position="60"/>
        <end position="237"/>
    </location>
</feature>
<accession>A0A544YYV1</accession>
<keyword evidence="2" id="KW-0378">Hydrolase</keyword>
<evidence type="ECO:0000259" key="5">
    <source>
        <dbReference type="Pfam" id="PF21365"/>
    </source>
</evidence>
<proteinExistence type="inferred from homology"/>